<dbReference type="OrthoDB" id="9802667at2"/>
<evidence type="ECO:0000256" key="2">
    <source>
        <dbReference type="ARBA" id="ARBA00006906"/>
    </source>
</evidence>
<evidence type="ECO:0000256" key="5">
    <source>
        <dbReference type="ARBA" id="ARBA00023277"/>
    </source>
</evidence>
<dbReference type="CDD" id="cd00452">
    <property type="entry name" value="KDPG_aldolase"/>
    <property type="match status" value="1"/>
</dbReference>
<dbReference type="GO" id="GO:0016829">
    <property type="term" value="F:lyase activity"/>
    <property type="evidence" value="ECO:0007669"/>
    <property type="project" value="UniProtKB-KW"/>
</dbReference>
<dbReference type="EMBL" id="MJGC01000044">
    <property type="protein sequence ID" value="OEJ75795.1"/>
    <property type="molecule type" value="Genomic_DNA"/>
</dbReference>
<dbReference type="InterPro" id="IPR000887">
    <property type="entry name" value="Aldlse_KDPG_KHG"/>
</dbReference>
<dbReference type="NCBIfam" id="NF005673">
    <property type="entry name" value="PRK07455.1"/>
    <property type="match status" value="1"/>
</dbReference>
<dbReference type="PANTHER" id="PTHR30246">
    <property type="entry name" value="2-KETO-3-DEOXY-6-PHOSPHOGLUCONATE ALDOLASE"/>
    <property type="match status" value="1"/>
</dbReference>
<evidence type="ECO:0000256" key="1">
    <source>
        <dbReference type="ARBA" id="ARBA00004761"/>
    </source>
</evidence>
<dbReference type="RefSeq" id="WP_069966587.1">
    <property type="nucleotide sequence ID" value="NZ_CM124774.1"/>
</dbReference>
<dbReference type="Gene3D" id="3.20.20.70">
    <property type="entry name" value="Aldolase class I"/>
    <property type="match status" value="1"/>
</dbReference>
<dbReference type="Pfam" id="PF01081">
    <property type="entry name" value="Aldolase"/>
    <property type="match status" value="1"/>
</dbReference>
<evidence type="ECO:0000256" key="4">
    <source>
        <dbReference type="ARBA" id="ARBA00023239"/>
    </source>
</evidence>
<dbReference type="AlphaFoldDB" id="A0A1E5QM92"/>
<gene>
    <name evidence="6" type="ORF">BH720_07640</name>
</gene>
<dbReference type="PANTHER" id="PTHR30246:SF1">
    <property type="entry name" value="2-DEHYDRO-3-DEOXY-6-PHOSPHOGALACTONATE ALDOLASE-RELATED"/>
    <property type="match status" value="1"/>
</dbReference>
<comment type="similarity">
    <text evidence="2">Belongs to the KHG/KDPG aldolase family.</text>
</comment>
<organism evidence="6">
    <name type="scientific">Desertifilum tharense IPPAS B-1220</name>
    <dbReference type="NCBI Taxonomy" id="1781255"/>
    <lineage>
        <taxon>Bacteria</taxon>
        <taxon>Bacillati</taxon>
        <taxon>Cyanobacteriota</taxon>
        <taxon>Cyanophyceae</taxon>
        <taxon>Desertifilales</taxon>
        <taxon>Desertifilaceae</taxon>
        <taxon>Desertifilum</taxon>
    </lineage>
</organism>
<dbReference type="SUPFAM" id="SSF51569">
    <property type="entry name" value="Aldolase"/>
    <property type="match status" value="1"/>
</dbReference>
<name>A0A1E5QM92_9CYAN</name>
<evidence type="ECO:0000313" key="6">
    <source>
        <dbReference type="EMBL" id="OEJ75795.1"/>
    </source>
</evidence>
<protein>
    <submittedName>
        <fullName evidence="6">Ketohydroxyglutarate aldolase</fullName>
    </submittedName>
</protein>
<proteinExistence type="inferred from homology"/>
<dbReference type="InterPro" id="IPR013785">
    <property type="entry name" value="Aldolase_TIM"/>
</dbReference>
<keyword evidence="4" id="KW-0456">Lyase</keyword>
<dbReference type="STRING" id="1781255.BH720_07640"/>
<comment type="subunit">
    <text evidence="3">Homotrimer.</text>
</comment>
<dbReference type="NCBIfam" id="TIGR01182">
    <property type="entry name" value="eda"/>
    <property type="match status" value="1"/>
</dbReference>
<evidence type="ECO:0000256" key="3">
    <source>
        <dbReference type="ARBA" id="ARBA00011233"/>
    </source>
</evidence>
<sequence length="216" mass="22455">MSEAWFNSLQQQKAIAVIRSPSLELGLEMAKAVAAGGMQLIEITWNSTQPAQLVSKLRSQLPHCWIGAGTLLTSADLQAAVEAGAQFLFTPHTDPTLIQAAVSAQIPIIPGALTPTEIVTAWQAGASCVKVFPIQAVGGIQYIKALRGPLGQIPLIPTGGVTISNAPQLIAAGATAVGLSSDLFPPSSVKQQDWSAIAQLASTLLQTLNLDAQTEA</sequence>
<comment type="caution">
    <text evidence="6">The sequence shown here is derived from an EMBL/GenBank/DDBJ whole genome shotgun (WGS) entry which is preliminary data.</text>
</comment>
<comment type="pathway">
    <text evidence="1">Carbohydrate acid metabolism.</text>
</comment>
<keyword evidence="5" id="KW-0119">Carbohydrate metabolism</keyword>
<accession>A0A1E5QM92</accession>
<reference evidence="6" key="1">
    <citation type="submission" date="2016-09" db="EMBL/GenBank/DDBJ databases">
        <title>Draft genome of thermotolerant cyanobacterium Desertifilum sp. strain IPPAS B-1220.</title>
        <authorList>
            <person name="Sinetova M.A."/>
            <person name="Bolakhan K."/>
            <person name="Zayadan B.K."/>
            <person name="Mironov K.S."/>
            <person name="Ustinova V."/>
            <person name="Kupriyanova E.V."/>
            <person name="Sidorov R.A."/>
            <person name="Skrypnik A.N."/>
            <person name="Gogoleva N.E."/>
            <person name="Gogolev Y.V."/>
            <person name="Los D.A."/>
        </authorList>
    </citation>
    <scope>NUCLEOTIDE SEQUENCE [LARGE SCALE GENOMIC DNA]</scope>
    <source>
        <strain evidence="6">IPPAS B-1220</strain>
    </source>
</reference>